<dbReference type="Proteomes" id="UP001652680">
    <property type="component" value="Unassembled WGS sequence"/>
</dbReference>
<dbReference type="OrthoDB" id="8190439at2759"/>
<reference evidence="3" key="2">
    <citation type="submission" date="2025-04" db="UniProtKB">
        <authorList>
            <consortium name="RefSeq"/>
        </authorList>
    </citation>
    <scope>IDENTIFICATION</scope>
</reference>
<reference evidence="2" key="1">
    <citation type="journal article" date="2021" name="Elife">
        <title>Highly contiguous assemblies of 101 drosophilid genomes.</title>
        <authorList>
            <person name="Kim B.Y."/>
            <person name="Wang J.R."/>
            <person name="Miller D.E."/>
            <person name="Barmina O."/>
            <person name="Delaney E."/>
            <person name="Thompson A."/>
            <person name="Comeault A.A."/>
            <person name="Peede D."/>
            <person name="D'Agostino E.R."/>
            <person name="Pelaez J."/>
            <person name="Aguilar J.M."/>
            <person name="Haji D."/>
            <person name="Matsunaga T."/>
            <person name="Armstrong E.E."/>
            <person name="Zych M."/>
            <person name="Ogawa Y."/>
            <person name="Stamenkovic-Radak M."/>
            <person name="Jelic M."/>
            <person name="Veselinovic M.S."/>
            <person name="Tanaskovic M."/>
            <person name="Eric P."/>
            <person name="Gao J.J."/>
            <person name="Katoh T.K."/>
            <person name="Toda M.J."/>
            <person name="Watabe H."/>
            <person name="Watada M."/>
            <person name="Davis J.S."/>
            <person name="Moyle L.C."/>
            <person name="Manoli G."/>
            <person name="Bertolini E."/>
            <person name="Kostal V."/>
            <person name="Hawley R.S."/>
            <person name="Takahashi A."/>
            <person name="Jones C.D."/>
            <person name="Price D.K."/>
            <person name="Whiteman N."/>
            <person name="Kopp A."/>
            <person name="Matute D.R."/>
            <person name="Petrov D.A."/>
        </authorList>
    </citation>
    <scope>NUCLEOTIDE SEQUENCE [LARGE SCALE GENOMIC DNA]</scope>
</reference>
<dbReference type="AlphaFoldDB" id="A0A6P4FZR1"/>
<accession>A0A6P4FZR1</accession>
<dbReference type="RefSeq" id="XP_016990666.1">
    <property type="nucleotide sequence ID" value="XM_017135177.1"/>
</dbReference>
<evidence type="ECO:0000313" key="3">
    <source>
        <dbReference type="RefSeq" id="XP_016990666.1"/>
    </source>
</evidence>
<reference evidence="1" key="3">
    <citation type="submission" date="2025-05" db="UniProtKB">
        <authorList>
            <consortium name="EnsemblMetazoa"/>
        </authorList>
    </citation>
    <scope>IDENTIFICATION</scope>
</reference>
<keyword evidence="2" id="KW-1185">Reference proteome</keyword>
<evidence type="ECO:0000313" key="2">
    <source>
        <dbReference type="Proteomes" id="UP001652680"/>
    </source>
</evidence>
<sequence length="69" mass="7837">MLSRLLKKLRVSKGVKSQGLKDGKKLSKGNCKCEPTACKCGKRRQRQQHIKLLVSQLRRRDNVSSGLLF</sequence>
<evidence type="ECO:0000313" key="1">
    <source>
        <dbReference type="EnsemblMetazoa" id="XP_016990666.1"/>
    </source>
</evidence>
<gene>
    <name evidence="3" type="primary">LOC108052711</name>
    <name evidence="1" type="synonym">108044724</name>
</gene>
<dbReference type="EnsemblMetazoa" id="XM_017135177.2">
    <property type="protein sequence ID" value="XP_016990666.1"/>
    <property type="gene ID" value="LOC108044724"/>
</dbReference>
<proteinExistence type="predicted"/>
<name>A0A6P4FZR1_DRORH</name>
<organism evidence="3">
    <name type="scientific">Drosophila rhopaloa</name>
    <name type="common">Fruit fly</name>
    <dbReference type="NCBI Taxonomy" id="1041015"/>
    <lineage>
        <taxon>Eukaryota</taxon>
        <taxon>Metazoa</taxon>
        <taxon>Ecdysozoa</taxon>
        <taxon>Arthropoda</taxon>
        <taxon>Hexapoda</taxon>
        <taxon>Insecta</taxon>
        <taxon>Pterygota</taxon>
        <taxon>Neoptera</taxon>
        <taxon>Endopterygota</taxon>
        <taxon>Diptera</taxon>
        <taxon>Brachycera</taxon>
        <taxon>Muscomorpha</taxon>
        <taxon>Ephydroidea</taxon>
        <taxon>Drosophilidae</taxon>
        <taxon>Drosophila</taxon>
        <taxon>Sophophora</taxon>
    </lineage>
</organism>
<protein>
    <submittedName>
        <fullName evidence="3">Uncharacterized protein LOC108052711</fullName>
    </submittedName>
</protein>